<evidence type="ECO:0000259" key="6">
    <source>
        <dbReference type="PROSITE" id="PS50983"/>
    </source>
</evidence>
<evidence type="ECO:0000256" key="2">
    <source>
        <dbReference type="ARBA" id="ARBA00008814"/>
    </source>
</evidence>
<gene>
    <name evidence="7" type="ORF">J2T09_005470</name>
</gene>
<dbReference type="InterPro" id="IPR002491">
    <property type="entry name" value="ABC_transptr_periplasmic_BD"/>
</dbReference>
<evidence type="ECO:0000313" key="7">
    <source>
        <dbReference type="EMBL" id="MDP9840682.1"/>
    </source>
</evidence>
<comment type="similarity">
    <text evidence="2">Belongs to the bacterial solute-binding protein 8 family.</text>
</comment>
<keyword evidence="4" id="KW-0410">Iron transport</keyword>
<dbReference type="Proteomes" id="UP001241472">
    <property type="component" value="Unassembled WGS sequence"/>
</dbReference>
<dbReference type="CDD" id="cd01146">
    <property type="entry name" value="FhuD"/>
    <property type="match status" value="1"/>
</dbReference>
<keyword evidence="8" id="KW-1185">Reference proteome</keyword>
<dbReference type="EMBL" id="JAUSRF010000033">
    <property type="protein sequence ID" value="MDP9840682.1"/>
    <property type="molecule type" value="Genomic_DNA"/>
</dbReference>
<keyword evidence="3" id="KW-0813">Transport</keyword>
<dbReference type="PANTHER" id="PTHR30532:SF1">
    <property type="entry name" value="IRON(3+)-HYDROXAMATE-BINDING PROTEIN FHUD"/>
    <property type="match status" value="1"/>
</dbReference>
<keyword evidence="5" id="KW-0732">Signal</keyword>
<dbReference type="Gene3D" id="3.40.50.1980">
    <property type="entry name" value="Nitrogenase molybdenum iron protein domain"/>
    <property type="match status" value="2"/>
</dbReference>
<dbReference type="SUPFAM" id="SSF53807">
    <property type="entry name" value="Helical backbone' metal receptor"/>
    <property type="match status" value="1"/>
</dbReference>
<dbReference type="RefSeq" id="WP_306840174.1">
    <property type="nucleotide sequence ID" value="NZ_JAUSRF010000033.1"/>
</dbReference>
<protein>
    <submittedName>
        <fullName evidence="7">Iron complex transport system substrate-binding protein</fullName>
    </submittedName>
</protein>
<name>A0ABT9Q1W7_9HYPH</name>
<evidence type="ECO:0000256" key="1">
    <source>
        <dbReference type="ARBA" id="ARBA00004196"/>
    </source>
</evidence>
<accession>A0ABT9Q1W7</accession>
<dbReference type="Pfam" id="PF01497">
    <property type="entry name" value="Peripla_BP_2"/>
    <property type="match status" value="1"/>
</dbReference>
<dbReference type="PANTHER" id="PTHR30532">
    <property type="entry name" value="IRON III DICITRATE-BINDING PERIPLASMIC PROTEIN"/>
    <property type="match status" value="1"/>
</dbReference>
<organism evidence="7 8">
    <name type="scientific">Neorhizobium huautlense</name>
    <dbReference type="NCBI Taxonomy" id="67774"/>
    <lineage>
        <taxon>Bacteria</taxon>
        <taxon>Pseudomonadati</taxon>
        <taxon>Pseudomonadota</taxon>
        <taxon>Alphaproteobacteria</taxon>
        <taxon>Hyphomicrobiales</taxon>
        <taxon>Rhizobiaceae</taxon>
        <taxon>Rhizobium/Agrobacterium group</taxon>
        <taxon>Neorhizobium</taxon>
    </lineage>
</organism>
<dbReference type="InterPro" id="IPR051313">
    <property type="entry name" value="Bact_iron-sidero_bind"/>
</dbReference>
<comment type="subcellular location">
    <subcellularLocation>
        <location evidence="1">Cell envelope</location>
    </subcellularLocation>
</comment>
<reference evidence="7 8" key="1">
    <citation type="submission" date="2023-07" db="EMBL/GenBank/DDBJ databases">
        <title>Sorghum-associated microbial communities from plants grown in Nebraska, USA.</title>
        <authorList>
            <person name="Schachtman D."/>
        </authorList>
    </citation>
    <scope>NUCLEOTIDE SEQUENCE [LARGE SCALE GENOMIC DNA]</scope>
    <source>
        <strain evidence="7 8">DS1307</strain>
    </source>
</reference>
<keyword evidence="4" id="KW-0406">Ion transport</keyword>
<evidence type="ECO:0000256" key="5">
    <source>
        <dbReference type="ARBA" id="ARBA00022729"/>
    </source>
</evidence>
<sequence>MTLALTMPWSISRPAQADEGGIVSLDYGLASTMLMLGVTPAAVVARADWQQWVVDPPMPESVADLGTATEINLEVLARLKPSLILSTPFLAASRSQLETIAPVREVDIYGGGREALPASIVATRDLGKLLRRESQATAFLAHAEANFADCNRRIAELSAPPVALVTLMDERHVRIYGGSGLYQGTLDRLGVKNAWQAETNFWGFQTITIEQLISLPENTHLMIFEPLTPPDILQRLDDSPLWHELPFARAGRVSVLPGVLMFGMVREAIRFAELLTDRLEQLA</sequence>
<feature type="domain" description="Fe/B12 periplasmic-binding" evidence="6">
    <location>
        <begin position="21"/>
        <end position="283"/>
    </location>
</feature>
<comment type="caution">
    <text evidence="7">The sequence shown here is derived from an EMBL/GenBank/DDBJ whole genome shotgun (WGS) entry which is preliminary data.</text>
</comment>
<evidence type="ECO:0000256" key="4">
    <source>
        <dbReference type="ARBA" id="ARBA00022496"/>
    </source>
</evidence>
<dbReference type="PROSITE" id="PS50983">
    <property type="entry name" value="FE_B12_PBP"/>
    <property type="match status" value="1"/>
</dbReference>
<evidence type="ECO:0000313" key="8">
    <source>
        <dbReference type="Proteomes" id="UP001241472"/>
    </source>
</evidence>
<dbReference type="PRINTS" id="PR01715">
    <property type="entry name" value="FERRIBNDNGPP"/>
</dbReference>
<keyword evidence="4" id="KW-0408">Iron</keyword>
<evidence type="ECO:0000256" key="3">
    <source>
        <dbReference type="ARBA" id="ARBA00022448"/>
    </source>
</evidence>
<proteinExistence type="inferred from homology"/>